<accession>A0A6A3VPP8</accession>
<feature type="region of interest" description="Disordered" evidence="1">
    <location>
        <begin position="1"/>
        <end position="202"/>
    </location>
</feature>
<sequence length="273" mass="29328">MLENSAPAEVTDATGTVGHDSPRKDTDENEKPSGGSTARQASRASIPENNGVGVTNDADNVATESRQTDDRTENDYEYDYPDYFPETTEEEAISNAGGGVEPWGDGISNNADADATPVPRADSRGSGKAPRKRKSPRQTAETTATPSQNRRTLSSPGSRVSGKKSKRRADMLADEVNVGIDDDHEVLESDGCSGESADDDSEDEFADELYIAGDTGNESFSVETAEEIRAVAGPQDYITDEMLRGMSDNGWELLPVTDERDDSDLGSENDETF</sequence>
<evidence type="ECO:0000313" key="2">
    <source>
        <dbReference type="EMBL" id="KAE9164995.1"/>
    </source>
</evidence>
<dbReference type="Proteomes" id="UP000433483">
    <property type="component" value="Unassembled WGS sequence"/>
</dbReference>
<feature type="compositionally biased region" description="Polar residues" evidence="1">
    <location>
        <begin position="34"/>
        <end position="43"/>
    </location>
</feature>
<feature type="compositionally biased region" description="Polar residues" evidence="1">
    <location>
        <begin position="137"/>
        <end position="158"/>
    </location>
</feature>
<organism evidence="2 3">
    <name type="scientific">Phytophthora fragariae</name>
    <dbReference type="NCBI Taxonomy" id="53985"/>
    <lineage>
        <taxon>Eukaryota</taxon>
        <taxon>Sar</taxon>
        <taxon>Stramenopiles</taxon>
        <taxon>Oomycota</taxon>
        <taxon>Peronosporomycetes</taxon>
        <taxon>Peronosporales</taxon>
        <taxon>Peronosporaceae</taxon>
        <taxon>Phytophthora</taxon>
    </lineage>
</organism>
<name>A0A6A3VPP8_9STRA</name>
<dbReference type="AlphaFoldDB" id="A0A6A3VPP8"/>
<feature type="compositionally biased region" description="Basic and acidic residues" evidence="1">
    <location>
        <begin position="20"/>
        <end position="31"/>
    </location>
</feature>
<keyword evidence="3" id="KW-1185">Reference proteome</keyword>
<proteinExistence type="predicted"/>
<evidence type="ECO:0000256" key="1">
    <source>
        <dbReference type="SAM" id="MobiDB-lite"/>
    </source>
</evidence>
<protein>
    <submittedName>
        <fullName evidence="2">Uncharacterized protein</fullName>
    </submittedName>
</protein>
<feature type="compositionally biased region" description="Acidic residues" evidence="1">
    <location>
        <begin position="259"/>
        <end position="273"/>
    </location>
</feature>
<reference evidence="2 3" key="1">
    <citation type="submission" date="2018-08" db="EMBL/GenBank/DDBJ databases">
        <title>Genomic investigation of the strawberry pathogen Phytophthora fragariae indicates pathogenicity is determined by transcriptional variation in three key races.</title>
        <authorList>
            <person name="Adams T.M."/>
            <person name="Armitage A.D."/>
            <person name="Sobczyk M.K."/>
            <person name="Bates H.J."/>
            <person name="Dunwell J.M."/>
            <person name="Nellist C.F."/>
            <person name="Harrison R.J."/>
        </authorList>
    </citation>
    <scope>NUCLEOTIDE SEQUENCE [LARGE SCALE GENOMIC DNA]</scope>
    <source>
        <strain evidence="2 3">NOV-27</strain>
    </source>
</reference>
<dbReference type="EMBL" id="QXGB01004792">
    <property type="protein sequence ID" value="KAE9164995.1"/>
    <property type="molecule type" value="Genomic_DNA"/>
</dbReference>
<comment type="caution">
    <text evidence="2">The sequence shown here is derived from an EMBL/GenBank/DDBJ whole genome shotgun (WGS) entry which is preliminary data.</text>
</comment>
<evidence type="ECO:0000313" key="3">
    <source>
        <dbReference type="Proteomes" id="UP000433483"/>
    </source>
</evidence>
<gene>
    <name evidence="2" type="ORF">PF005_g29793</name>
</gene>
<feature type="region of interest" description="Disordered" evidence="1">
    <location>
        <begin position="253"/>
        <end position="273"/>
    </location>
</feature>